<sequence length="295" mass="32947">MNTLVLSGLLLLALLVLAIFWSRNKEQKQLPYDLQETLFTPAERSFLGVLDLAVGDKARVLAKVRVADVLTPQAGLGKSKWQQHFNKISGKHFDYLLCHPTDLSFICAIELDDSSHRHQKRKARDLFLKTACDSAGLPLLQIPASSGYQVEELREQILPLLVKTSEPLVDDLLPGQRREPTFNPLLLDGVDLGTPLRGGSPQATVRPVDEEPLHFPNLERPAPSIAVPVQEPELADNLFADPSEDEDEEVHHCPRCDAPLVEREAKKGPHAGRLFLACSRFPECRYATPRHHIHP</sequence>
<dbReference type="InterPro" id="IPR013498">
    <property type="entry name" value="Topo_IA_Znf"/>
</dbReference>
<dbReference type="Pfam" id="PF10881">
    <property type="entry name" value="DUF2726"/>
    <property type="match status" value="1"/>
</dbReference>
<accession>A0A7T4AAW5</accession>
<evidence type="ECO:0000259" key="1">
    <source>
        <dbReference type="Pfam" id="PF01396"/>
    </source>
</evidence>
<feature type="domain" description="DNA topoisomerase type IA zn finger" evidence="1">
    <location>
        <begin position="251"/>
        <end position="289"/>
    </location>
</feature>
<gene>
    <name evidence="3" type="ORF">I6H43_03005</name>
</gene>
<dbReference type="Gene3D" id="3.30.65.10">
    <property type="entry name" value="Bacterial Topoisomerase I, domain 1"/>
    <property type="match status" value="1"/>
</dbReference>
<dbReference type="RefSeq" id="WP_042033341.1">
    <property type="nucleotide sequence ID" value="NZ_CAWMFX010000057.1"/>
</dbReference>
<organism evidence="3 4">
    <name type="scientific">Aeromonas jandaei</name>
    <dbReference type="NCBI Taxonomy" id="650"/>
    <lineage>
        <taxon>Bacteria</taxon>
        <taxon>Pseudomonadati</taxon>
        <taxon>Pseudomonadota</taxon>
        <taxon>Gammaproteobacteria</taxon>
        <taxon>Aeromonadales</taxon>
        <taxon>Aeromonadaceae</taxon>
        <taxon>Aeromonas</taxon>
    </lineage>
</organism>
<evidence type="ECO:0000313" key="4">
    <source>
        <dbReference type="Proteomes" id="UP000595481"/>
    </source>
</evidence>
<evidence type="ECO:0000313" key="3">
    <source>
        <dbReference type="EMBL" id="QQB20523.1"/>
    </source>
</evidence>
<evidence type="ECO:0000259" key="2">
    <source>
        <dbReference type="Pfam" id="PF10881"/>
    </source>
</evidence>
<protein>
    <submittedName>
        <fullName evidence="3">DUF2726 domain-containing protein</fullName>
    </submittedName>
</protein>
<feature type="domain" description="DUF2726" evidence="2">
    <location>
        <begin position="36"/>
        <end position="158"/>
    </location>
</feature>
<name>A0A7T4AAW5_AERJA</name>
<dbReference type="InterPro" id="IPR024402">
    <property type="entry name" value="DUF2726"/>
</dbReference>
<dbReference type="Pfam" id="PF01396">
    <property type="entry name" value="Zn_ribbon_Top1"/>
    <property type="match status" value="1"/>
</dbReference>
<dbReference type="GeneID" id="69550219"/>
<keyword evidence="4" id="KW-1185">Reference proteome</keyword>
<dbReference type="SUPFAM" id="SSF57783">
    <property type="entry name" value="Zinc beta-ribbon"/>
    <property type="match status" value="1"/>
</dbReference>
<dbReference type="EMBL" id="CP066092">
    <property type="protein sequence ID" value="QQB20523.1"/>
    <property type="molecule type" value="Genomic_DNA"/>
</dbReference>
<dbReference type="Proteomes" id="UP000595481">
    <property type="component" value="Chromosome"/>
</dbReference>
<reference evidence="3 4" key="1">
    <citation type="submission" date="2020-12" db="EMBL/GenBank/DDBJ databases">
        <title>FDA dAtabase for Regulatory Grade micrObial Sequences (FDA-ARGOS): Supporting development and validation of Infectious Disease Dx tests.</title>
        <authorList>
            <person name="Sproer C."/>
            <person name="Gronow S."/>
            <person name="Severitt S."/>
            <person name="Schroder I."/>
            <person name="Tallon L."/>
            <person name="Sadzewicz L."/>
            <person name="Zhao X."/>
            <person name="Boylan J."/>
            <person name="Ott S."/>
            <person name="Bowen H."/>
            <person name="Vavikolanu K."/>
            <person name="Mehta A."/>
            <person name="Aluvathingal J."/>
            <person name="Nadendla S."/>
            <person name="Lowell S."/>
            <person name="Myers T."/>
            <person name="Yan Y."/>
            <person name="Sichtig H."/>
        </authorList>
    </citation>
    <scope>NUCLEOTIDE SEQUENCE [LARGE SCALE GENOMIC DNA]</scope>
    <source>
        <strain evidence="3 4">FDAARGOS_986</strain>
    </source>
</reference>
<proteinExistence type="predicted"/>